<protein>
    <submittedName>
        <fullName evidence="2">Uncharacterized protein</fullName>
    </submittedName>
</protein>
<feature type="region of interest" description="Disordered" evidence="1">
    <location>
        <begin position="144"/>
        <end position="173"/>
    </location>
</feature>
<feature type="region of interest" description="Disordered" evidence="1">
    <location>
        <begin position="349"/>
        <end position="369"/>
    </location>
</feature>
<feature type="compositionally biased region" description="Low complexity" evidence="1">
    <location>
        <begin position="352"/>
        <end position="369"/>
    </location>
</feature>
<feature type="region of interest" description="Disordered" evidence="1">
    <location>
        <begin position="427"/>
        <end position="492"/>
    </location>
</feature>
<comment type="caution">
    <text evidence="2">The sequence shown here is derived from an EMBL/GenBank/DDBJ whole genome shotgun (WGS) entry which is preliminary data.</text>
</comment>
<feature type="compositionally biased region" description="Low complexity" evidence="1">
    <location>
        <begin position="427"/>
        <end position="451"/>
    </location>
</feature>
<feature type="compositionally biased region" description="Gly residues" evidence="1">
    <location>
        <begin position="452"/>
        <end position="469"/>
    </location>
</feature>
<gene>
    <name evidence="2" type="ORF">Q8F55_002545</name>
</gene>
<dbReference type="Proteomes" id="UP001565368">
    <property type="component" value="Unassembled WGS sequence"/>
</dbReference>
<feature type="compositionally biased region" description="Pro residues" evidence="1">
    <location>
        <begin position="728"/>
        <end position="738"/>
    </location>
</feature>
<feature type="region of interest" description="Disordered" evidence="1">
    <location>
        <begin position="238"/>
        <end position="272"/>
    </location>
</feature>
<evidence type="ECO:0000313" key="2">
    <source>
        <dbReference type="EMBL" id="KAL1411581.1"/>
    </source>
</evidence>
<feature type="compositionally biased region" description="Low complexity" evidence="1">
    <location>
        <begin position="760"/>
        <end position="771"/>
    </location>
</feature>
<dbReference type="RefSeq" id="XP_069211525.1">
    <property type="nucleotide sequence ID" value="XM_069351139.1"/>
</dbReference>
<reference evidence="2 3" key="1">
    <citation type="submission" date="2023-08" db="EMBL/GenBank/DDBJ databases">
        <title>Annotated Genome Sequence of Vanrija albida AlHP1.</title>
        <authorList>
            <person name="Herzog R."/>
        </authorList>
    </citation>
    <scope>NUCLEOTIDE SEQUENCE [LARGE SCALE GENOMIC DNA]</scope>
    <source>
        <strain evidence="2 3">AlHP1</strain>
    </source>
</reference>
<dbReference type="GeneID" id="95983588"/>
<accession>A0ABR3QA39</accession>
<sequence length="894" mass="93191">MRTDLPSPPTSASYNAEIRAAVYGLLNKVALKHTRCVPHPNEVIVLDADSVIKHAFKTLYRYLFITLEHTLIVEAKYNIELVKWVEHLFSLEDKYKAKLATTPHDHDAPPLLCSPKLLADTPAKLFVENDDGRVTVLTVIGTSPASSTHAHTPPHSRHTEPAPGGGSSDSPDQAFMERLVNETMLRMKNLDQTWDTLENLPAPPSAFSLQSLLLHDIKAGVVALRDLLEYAGYVKHGDSSLDTGLPPADPPLDTRLPHHRDHDDGVSRPSRSAELAELARTLRIEVKFWKDNVAADAEAEAEHLRQKQGNELLRLAGPRDDRADADVILSASRTTAEMLHITGELAMRRQKTAAATAPGPAHPAAEGTGPTVAPCNHPWVGCGCPEPPTPAYSDSEDDDWFQFGPFSEGEEDSFEYIGYASAPGVRTATAGGSTSAARGAPGPSSSSSASFGGNGGPAPLGGPSGTGPGDDGDDDDGERGPPRARWTGDDLPPRCPICRSAHAVPAGYTPDTYCGKFWKEVHKRMAARWAAARSPPVHYRRPVPVVESPPQRSHSPWVVLYDVRGVNLALGMTGMRGRGVSAPAAAATTALAPAVTTAAVATPAFATLAAGGITSPALVTLAAAAGTAAANPAATTAPTLTPRGRSAPAAIPARPAHVSVALSRRRCSDAARARVTPATLDAALSATLAPPAEPIIVGWRRDAAARANLVPGPAFPGQPTRQRDFFPAPAPPAPPPRAEPARRASPRGDGVTGTRRVSGFAPQPFAPQPQQRVGTPRPAPAPVNAGYVLDAPAHRGARAVVPFPGPSAPVARAAANGTAGPSAPAANGIAGPSASIANGTPAAPAPAANGTAVPFPAANGPAPAPTTRAWVPRRARTPFPRGGAPPSDDEEEEA</sequence>
<name>A0ABR3QA39_9TREE</name>
<dbReference type="EMBL" id="JBBXJM010000002">
    <property type="protein sequence ID" value="KAL1411581.1"/>
    <property type="molecule type" value="Genomic_DNA"/>
</dbReference>
<feature type="region of interest" description="Disordered" evidence="1">
    <location>
        <begin position="388"/>
        <end position="407"/>
    </location>
</feature>
<feature type="region of interest" description="Disordered" evidence="1">
    <location>
        <begin position="841"/>
        <end position="894"/>
    </location>
</feature>
<organism evidence="2 3">
    <name type="scientific">Vanrija albida</name>
    <dbReference type="NCBI Taxonomy" id="181172"/>
    <lineage>
        <taxon>Eukaryota</taxon>
        <taxon>Fungi</taxon>
        <taxon>Dikarya</taxon>
        <taxon>Basidiomycota</taxon>
        <taxon>Agaricomycotina</taxon>
        <taxon>Tremellomycetes</taxon>
        <taxon>Trichosporonales</taxon>
        <taxon>Trichosporonaceae</taxon>
        <taxon>Vanrija</taxon>
    </lineage>
</organism>
<feature type="compositionally biased region" description="Basic and acidic residues" evidence="1">
    <location>
        <begin position="478"/>
        <end position="492"/>
    </location>
</feature>
<evidence type="ECO:0000313" key="3">
    <source>
        <dbReference type="Proteomes" id="UP001565368"/>
    </source>
</evidence>
<feature type="compositionally biased region" description="Low complexity" evidence="1">
    <location>
        <begin position="841"/>
        <end position="861"/>
    </location>
</feature>
<keyword evidence="3" id="KW-1185">Reference proteome</keyword>
<proteinExistence type="predicted"/>
<feature type="region of interest" description="Disordered" evidence="1">
    <location>
        <begin position="710"/>
        <end position="786"/>
    </location>
</feature>
<evidence type="ECO:0000256" key="1">
    <source>
        <dbReference type="SAM" id="MobiDB-lite"/>
    </source>
</evidence>